<comment type="catalytic activity">
    <reaction evidence="19">
        <text>L-seryl-[protein] + ATP = O-phospho-L-seryl-[protein] + ADP + H(+)</text>
        <dbReference type="Rhea" id="RHEA:17989"/>
        <dbReference type="Rhea" id="RHEA-COMP:9863"/>
        <dbReference type="Rhea" id="RHEA-COMP:11604"/>
        <dbReference type="ChEBI" id="CHEBI:15378"/>
        <dbReference type="ChEBI" id="CHEBI:29999"/>
        <dbReference type="ChEBI" id="CHEBI:30616"/>
        <dbReference type="ChEBI" id="CHEBI:83421"/>
        <dbReference type="ChEBI" id="CHEBI:456216"/>
        <dbReference type="EC" id="2.7.11.1"/>
    </reaction>
</comment>
<keyword evidence="8 21" id="KW-0732">Signal</keyword>
<feature type="domain" description="Bulb-type lectin" evidence="23">
    <location>
        <begin position="32"/>
        <end position="151"/>
    </location>
</feature>
<dbReference type="FunCoup" id="A0A7N2MA84">
    <property type="interactions" value="178"/>
</dbReference>
<feature type="domain" description="Apple" evidence="24">
    <location>
        <begin position="315"/>
        <end position="406"/>
    </location>
</feature>
<evidence type="ECO:0000256" key="18">
    <source>
        <dbReference type="ARBA" id="ARBA00047899"/>
    </source>
</evidence>
<evidence type="ECO:0000256" key="6">
    <source>
        <dbReference type="ARBA" id="ARBA00022679"/>
    </source>
</evidence>
<keyword evidence="13 20" id="KW-1133">Transmembrane helix</keyword>
<dbReference type="Gene3D" id="3.30.200.20">
    <property type="entry name" value="Phosphorylase Kinase, domain 1"/>
    <property type="match status" value="1"/>
</dbReference>
<accession>A0A7N2MA84</accession>
<protein>
    <recommendedName>
        <fullName evidence="2">non-specific serine/threonine protein kinase</fullName>
        <ecNumber evidence="2">2.7.11.1</ecNumber>
    </recommendedName>
</protein>
<evidence type="ECO:0000256" key="8">
    <source>
        <dbReference type="ARBA" id="ARBA00022729"/>
    </source>
</evidence>
<dbReference type="PROSITE" id="PS50927">
    <property type="entry name" value="BULB_LECTIN"/>
    <property type="match status" value="1"/>
</dbReference>
<keyword evidence="26" id="KW-1185">Reference proteome</keyword>
<dbReference type="EnsemblPlants" id="QL08p016860:mrna">
    <property type="protein sequence ID" value="QL08p016860:mrna"/>
    <property type="gene ID" value="QL08p016860"/>
</dbReference>
<evidence type="ECO:0000313" key="26">
    <source>
        <dbReference type="Proteomes" id="UP000594261"/>
    </source>
</evidence>
<evidence type="ECO:0000256" key="15">
    <source>
        <dbReference type="ARBA" id="ARBA00023157"/>
    </source>
</evidence>
<dbReference type="Gene3D" id="1.10.510.10">
    <property type="entry name" value="Transferase(Phosphotransferase) domain 1"/>
    <property type="match status" value="2"/>
</dbReference>
<keyword evidence="14 20" id="KW-0472">Membrane</keyword>
<evidence type="ECO:0000256" key="4">
    <source>
        <dbReference type="ARBA" id="ARBA00022527"/>
    </source>
</evidence>
<name>A0A7N2MA84_QUELO</name>
<evidence type="ECO:0000259" key="22">
    <source>
        <dbReference type="PROSITE" id="PS50011"/>
    </source>
</evidence>
<evidence type="ECO:0000256" key="16">
    <source>
        <dbReference type="ARBA" id="ARBA00023170"/>
    </source>
</evidence>
<dbReference type="GO" id="GO:0004674">
    <property type="term" value="F:protein serine/threonine kinase activity"/>
    <property type="evidence" value="ECO:0007669"/>
    <property type="project" value="UniProtKB-KW"/>
</dbReference>
<evidence type="ECO:0000256" key="5">
    <source>
        <dbReference type="ARBA" id="ARBA00022553"/>
    </source>
</evidence>
<organism evidence="25 26">
    <name type="scientific">Quercus lobata</name>
    <name type="common">Valley oak</name>
    <dbReference type="NCBI Taxonomy" id="97700"/>
    <lineage>
        <taxon>Eukaryota</taxon>
        <taxon>Viridiplantae</taxon>
        <taxon>Streptophyta</taxon>
        <taxon>Embryophyta</taxon>
        <taxon>Tracheophyta</taxon>
        <taxon>Spermatophyta</taxon>
        <taxon>Magnoliopsida</taxon>
        <taxon>eudicotyledons</taxon>
        <taxon>Gunneridae</taxon>
        <taxon>Pentapetalae</taxon>
        <taxon>rosids</taxon>
        <taxon>fabids</taxon>
        <taxon>Fagales</taxon>
        <taxon>Fagaceae</taxon>
        <taxon>Quercus</taxon>
    </lineage>
</organism>
<feature type="chain" id="PRO_5029709208" description="non-specific serine/threonine protein kinase" evidence="21">
    <location>
        <begin position="26"/>
        <end position="949"/>
    </location>
</feature>
<dbReference type="Gramene" id="QL08p016860:mrna">
    <property type="protein sequence ID" value="QL08p016860:mrna"/>
    <property type="gene ID" value="QL08p016860"/>
</dbReference>
<evidence type="ECO:0000256" key="3">
    <source>
        <dbReference type="ARBA" id="ARBA00022475"/>
    </source>
</evidence>
<reference evidence="25" key="2">
    <citation type="submission" date="2021-01" db="UniProtKB">
        <authorList>
            <consortium name="EnsemblPlants"/>
        </authorList>
    </citation>
    <scope>IDENTIFICATION</scope>
</reference>
<keyword evidence="11" id="KW-0418">Kinase</keyword>
<dbReference type="InterPro" id="IPR000858">
    <property type="entry name" value="S_locus_glycoprot_dom"/>
</dbReference>
<keyword evidence="3" id="KW-1003">Cell membrane</keyword>
<dbReference type="CDD" id="cd14066">
    <property type="entry name" value="STKc_IRAK"/>
    <property type="match status" value="1"/>
</dbReference>
<dbReference type="SMART" id="SM00473">
    <property type="entry name" value="PAN_AP"/>
    <property type="match status" value="1"/>
</dbReference>
<dbReference type="PANTHER" id="PTHR27002">
    <property type="entry name" value="RECEPTOR-LIKE SERINE/THREONINE-PROTEIN KINASE SD1-8"/>
    <property type="match status" value="1"/>
</dbReference>
<keyword evidence="17" id="KW-0325">Glycoprotein</keyword>
<evidence type="ECO:0000256" key="7">
    <source>
        <dbReference type="ARBA" id="ARBA00022692"/>
    </source>
</evidence>
<dbReference type="EC" id="2.7.11.1" evidence="2"/>
<dbReference type="InParanoid" id="A0A7N2MA84"/>
<sequence>MISRISPLIAFLLLLFCIRFQSTNTTANDTVTNTIQPGHSLNTSETIVSTNGIFELGFFTPGNSTKYYLGIRFKKVSKQNVVWVANREYPFPNSSAALCLNSDGNLVISDGRMTYMVANTSAGNGTYAMLLDTGNLIVTNKVLEVLWQSFDYPTDTIFPGMILESDFVATSWKSTEDPAPGLFSLQLSSWDQLTIREGSKVYWTSSIYTFGVLSHSDWYGYGITWPTNYTSGISKMVLDVYGQLKLQSWSEDDQRWHSLQSSRCGDALCGAFSVCNETAEVPCGCLTGFKPVSADAWSNGNSSSTGCLRETALQCTKNIDVQKDGFFRMSIVDWPDNPQHRETANPTDCQSACLNNCSCVAYAYYYIKQDPKNPKLQCFVWHGALLNLKQRSTDDINGIDFYLKLATSDLVKLDANSRNETSIDTVNNNSISSTNFKFGVLQILVLTLSTPFAMLTLGLLFYYVRRKVRKKGEDLLQLDVGMTQTTENSELSEVSKPGDGKKKEVKMPLFSLKSVSAATDNFSDANKLGEGGFGPVYKGILQKGDEVAVKRLSKRSGQGWEELKNEAMLIAKLQHKNLVRLLGCCIERDEKILVYEYMSNKSLDFFLFDLEKRKILDWGTRLRVIEGVAQGLLYLHQYSRFRIIHRDLKASNILLDSDMNPKISDFGMARIFGGNDSQANTNRIVGTYGYMSPEYALEGLFSIKSDVFSFGVLLLEIVSGQKTTGFYLTDSRHLLGYAWELWTSERGSDLVDPLLDDVSSMHVALRCINIALLCVQESAADRPTMSEVVTMLSNESVALPCPKQPGLGVDKLDIPLFKQRKIHVSDKTVELLTKSLKLVRSVLEAWELWTSERGSDLVDPLLDDVSSMHVALRYINIALLCVQESAADRPTMSEVVTMLSNESVALPCPKQPAFLNVGTFVKENQINSMTEICSVNHASISIVQGRTVF</sequence>
<keyword evidence="15" id="KW-1015">Disulfide bond</keyword>
<reference evidence="25 26" key="1">
    <citation type="journal article" date="2016" name="G3 (Bethesda)">
        <title>First Draft Assembly and Annotation of the Genome of a California Endemic Oak Quercus lobata Nee (Fagaceae).</title>
        <authorList>
            <person name="Sork V.L."/>
            <person name="Fitz-Gibbon S.T."/>
            <person name="Puiu D."/>
            <person name="Crepeau M."/>
            <person name="Gugger P.F."/>
            <person name="Sherman R."/>
            <person name="Stevens K."/>
            <person name="Langley C.H."/>
            <person name="Pellegrini M."/>
            <person name="Salzberg S.L."/>
        </authorList>
    </citation>
    <scope>NUCLEOTIDE SEQUENCE [LARGE SCALE GENOMIC DNA]</scope>
    <source>
        <strain evidence="25 26">cv. SW786</strain>
    </source>
</reference>
<dbReference type="FunFam" id="3.30.200.20:FF:000951">
    <property type="entry name" value="Uncharacterized protein"/>
    <property type="match status" value="1"/>
</dbReference>
<dbReference type="GO" id="GO:0030246">
    <property type="term" value="F:carbohydrate binding"/>
    <property type="evidence" value="ECO:0007669"/>
    <property type="project" value="UniProtKB-KW"/>
</dbReference>
<keyword evidence="4" id="KW-0723">Serine/threonine-protein kinase</keyword>
<dbReference type="InterPro" id="IPR001480">
    <property type="entry name" value="Bulb-type_lectin_dom"/>
</dbReference>
<dbReference type="FunFam" id="1.10.510.10:FF:000060">
    <property type="entry name" value="G-type lectin S-receptor-like serine/threonine-protein kinase"/>
    <property type="match status" value="1"/>
</dbReference>
<keyword evidence="5" id="KW-0597">Phosphoprotein</keyword>
<comment type="catalytic activity">
    <reaction evidence="18">
        <text>L-threonyl-[protein] + ATP = O-phospho-L-threonyl-[protein] + ADP + H(+)</text>
        <dbReference type="Rhea" id="RHEA:46608"/>
        <dbReference type="Rhea" id="RHEA-COMP:11060"/>
        <dbReference type="Rhea" id="RHEA-COMP:11605"/>
        <dbReference type="ChEBI" id="CHEBI:15378"/>
        <dbReference type="ChEBI" id="CHEBI:30013"/>
        <dbReference type="ChEBI" id="CHEBI:30616"/>
        <dbReference type="ChEBI" id="CHEBI:61977"/>
        <dbReference type="ChEBI" id="CHEBI:456216"/>
        <dbReference type="EC" id="2.7.11.1"/>
    </reaction>
</comment>
<evidence type="ECO:0000259" key="24">
    <source>
        <dbReference type="PROSITE" id="PS50948"/>
    </source>
</evidence>
<evidence type="ECO:0000256" key="10">
    <source>
        <dbReference type="ARBA" id="ARBA00022741"/>
    </source>
</evidence>
<dbReference type="Pfam" id="PF08276">
    <property type="entry name" value="PAN_2"/>
    <property type="match status" value="1"/>
</dbReference>
<keyword evidence="9" id="KW-0430">Lectin</keyword>
<evidence type="ECO:0000256" key="17">
    <source>
        <dbReference type="ARBA" id="ARBA00023180"/>
    </source>
</evidence>
<feature type="transmembrane region" description="Helical" evidence="20">
    <location>
        <begin position="438"/>
        <end position="464"/>
    </location>
</feature>
<dbReference type="InterPro" id="IPR008271">
    <property type="entry name" value="Ser/Thr_kinase_AS"/>
</dbReference>
<dbReference type="SUPFAM" id="SSF51110">
    <property type="entry name" value="alpha-D-mannose-specific plant lectins"/>
    <property type="match status" value="1"/>
</dbReference>
<dbReference type="Pfam" id="PF01453">
    <property type="entry name" value="B_lectin"/>
    <property type="match status" value="1"/>
</dbReference>
<dbReference type="Pfam" id="PF00954">
    <property type="entry name" value="S_locus_glycop"/>
    <property type="match status" value="1"/>
</dbReference>
<evidence type="ECO:0000256" key="19">
    <source>
        <dbReference type="ARBA" id="ARBA00048679"/>
    </source>
</evidence>
<dbReference type="OMA" id="HRETANP"/>
<keyword evidence="12" id="KW-0067">ATP-binding</keyword>
<comment type="subcellular location">
    <subcellularLocation>
        <location evidence="1">Cell membrane</location>
        <topology evidence="1">Single-pass type I membrane protein</topology>
    </subcellularLocation>
</comment>
<keyword evidence="6" id="KW-0808">Transferase</keyword>
<dbReference type="PROSITE" id="PS50948">
    <property type="entry name" value="PAN"/>
    <property type="match status" value="1"/>
</dbReference>
<dbReference type="CDD" id="cd01098">
    <property type="entry name" value="PAN_AP_plant"/>
    <property type="match status" value="1"/>
</dbReference>
<keyword evidence="10" id="KW-0547">Nucleotide-binding</keyword>
<dbReference type="InterPro" id="IPR003609">
    <property type="entry name" value="Pan_app"/>
</dbReference>
<dbReference type="Proteomes" id="UP000594261">
    <property type="component" value="Chromosome 8"/>
</dbReference>
<dbReference type="InterPro" id="IPR011009">
    <property type="entry name" value="Kinase-like_dom_sf"/>
</dbReference>
<keyword evidence="7 20" id="KW-0812">Transmembrane</keyword>
<dbReference type="PROSITE" id="PS50011">
    <property type="entry name" value="PROTEIN_KINASE_DOM"/>
    <property type="match status" value="1"/>
</dbReference>
<evidence type="ECO:0000256" key="2">
    <source>
        <dbReference type="ARBA" id="ARBA00012513"/>
    </source>
</evidence>
<evidence type="ECO:0000256" key="21">
    <source>
        <dbReference type="SAM" id="SignalP"/>
    </source>
</evidence>
<evidence type="ECO:0000256" key="20">
    <source>
        <dbReference type="SAM" id="Phobius"/>
    </source>
</evidence>
<dbReference type="SMART" id="SM00108">
    <property type="entry name" value="B_lectin"/>
    <property type="match status" value="1"/>
</dbReference>
<evidence type="ECO:0000256" key="11">
    <source>
        <dbReference type="ARBA" id="ARBA00022777"/>
    </source>
</evidence>
<dbReference type="GO" id="GO:0005524">
    <property type="term" value="F:ATP binding"/>
    <property type="evidence" value="ECO:0007669"/>
    <property type="project" value="UniProtKB-KW"/>
</dbReference>
<dbReference type="InterPro" id="IPR036426">
    <property type="entry name" value="Bulb-type_lectin_dom_sf"/>
</dbReference>
<dbReference type="InterPro" id="IPR001245">
    <property type="entry name" value="Ser-Thr/Tyr_kinase_cat_dom"/>
</dbReference>
<feature type="domain" description="Protein kinase" evidence="22">
    <location>
        <begin position="522"/>
        <end position="797"/>
    </location>
</feature>
<dbReference type="SMART" id="SM00220">
    <property type="entry name" value="S_TKc"/>
    <property type="match status" value="1"/>
</dbReference>
<dbReference type="GO" id="GO:0005886">
    <property type="term" value="C:plasma membrane"/>
    <property type="evidence" value="ECO:0007669"/>
    <property type="project" value="UniProtKB-SubCell"/>
</dbReference>
<evidence type="ECO:0000256" key="9">
    <source>
        <dbReference type="ARBA" id="ARBA00022734"/>
    </source>
</evidence>
<evidence type="ECO:0000259" key="23">
    <source>
        <dbReference type="PROSITE" id="PS50927"/>
    </source>
</evidence>
<evidence type="ECO:0000256" key="14">
    <source>
        <dbReference type="ARBA" id="ARBA00023136"/>
    </source>
</evidence>
<dbReference type="Pfam" id="PF07714">
    <property type="entry name" value="PK_Tyr_Ser-Thr"/>
    <property type="match status" value="1"/>
</dbReference>
<dbReference type="AlphaFoldDB" id="A0A7N2MA84"/>
<keyword evidence="16" id="KW-0675">Receptor</keyword>
<evidence type="ECO:0000313" key="25">
    <source>
        <dbReference type="EnsemblPlants" id="QL08p016860:mrna"/>
    </source>
</evidence>
<proteinExistence type="predicted"/>
<evidence type="ECO:0000256" key="13">
    <source>
        <dbReference type="ARBA" id="ARBA00022989"/>
    </source>
</evidence>
<dbReference type="GO" id="GO:0048544">
    <property type="term" value="P:recognition of pollen"/>
    <property type="evidence" value="ECO:0007669"/>
    <property type="project" value="InterPro"/>
</dbReference>
<feature type="signal peptide" evidence="21">
    <location>
        <begin position="1"/>
        <end position="25"/>
    </location>
</feature>
<dbReference type="SUPFAM" id="SSF56112">
    <property type="entry name" value="Protein kinase-like (PK-like)"/>
    <property type="match status" value="1"/>
</dbReference>
<dbReference type="FunFam" id="2.90.10.10:FF:000009">
    <property type="entry name" value="Receptor-like serine/threonine-protein kinase SD1-8"/>
    <property type="match status" value="1"/>
</dbReference>
<dbReference type="CDD" id="cd00028">
    <property type="entry name" value="B_lectin"/>
    <property type="match status" value="1"/>
</dbReference>
<dbReference type="PANTHER" id="PTHR27002:SF1075">
    <property type="entry name" value="RECEPTOR-LIKE SERINE_THREONINE-PROTEIN KINASE"/>
    <property type="match status" value="1"/>
</dbReference>
<dbReference type="EMBL" id="LRBV02000008">
    <property type="status" value="NOT_ANNOTATED_CDS"/>
    <property type="molecule type" value="Genomic_DNA"/>
</dbReference>
<evidence type="ECO:0000256" key="12">
    <source>
        <dbReference type="ARBA" id="ARBA00022840"/>
    </source>
</evidence>
<dbReference type="Gene3D" id="2.90.10.10">
    <property type="entry name" value="Bulb-type lectin domain"/>
    <property type="match status" value="1"/>
</dbReference>
<dbReference type="PROSITE" id="PS00108">
    <property type="entry name" value="PROTEIN_KINASE_ST"/>
    <property type="match status" value="1"/>
</dbReference>
<evidence type="ECO:0000256" key="1">
    <source>
        <dbReference type="ARBA" id="ARBA00004251"/>
    </source>
</evidence>
<dbReference type="InterPro" id="IPR000719">
    <property type="entry name" value="Prot_kinase_dom"/>
</dbReference>